<reference evidence="2 3" key="1">
    <citation type="journal article" date="2019" name="Sci. Data">
        <title>Hybrid genome assembly and annotation of Danionella translucida.</title>
        <authorList>
            <person name="Kadobianskyi M."/>
            <person name="Schulze L."/>
            <person name="Schuelke M."/>
            <person name="Judkewitz B."/>
        </authorList>
    </citation>
    <scope>NUCLEOTIDE SEQUENCE [LARGE SCALE GENOMIC DNA]</scope>
    <source>
        <strain evidence="2 3">Bolton</strain>
    </source>
</reference>
<proteinExistence type="predicted"/>
<comment type="caution">
    <text evidence="2">The sequence shown here is derived from an EMBL/GenBank/DDBJ whole genome shotgun (WGS) entry which is preliminary data.</text>
</comment>
<organism evidence="2 3">
    <name type="scientific">Danionella cerebrum</name>
    <dbReference type="NCBI Taxonomy" id="2873325"/>
    <lineage>
        <taxon>Eukaryota</taxon>
        <taxon>Metazoa</taxon>
        <taxon>Chordata</taxon>
        <taxon>Craniata</taxon>
        <taxon>Vertebrata</taxon>
        <taxon>Euteleostomi</taxon>
        <taxon>Actinopterygii</taxon>
        <taxon>Neopterygii</taxon>
        <taxon>Teleostei</taxon>
        <taxon>Ostariophysi</taxon>
        <taxon>Cypriniformes</taxon>
        <taxon>Danionidae</taxon>
        <taxon>Danioninae</taxon>
        <taxon>Danionella</taxon>
    </lineage>
</organism>
<keyword evidence="1" id="KW-1133">Transmembrane helix</keyword>
<evidence type="ECO:0000313" key="3">
    <source>
        <dbReference type="Proteomes" id="UP000316079"/>
    </source>
</evidence>
<sequence length="61" mass="7141">MSCLLFIILYVYQMCGVSLVSLNLTLDVNKKNYYKYICVCKFLLCSQAAEKKCVTYLDIRR</sequence>
<keyword evidence="1" id="KW-0812">Transmembrane</keyword>
<dbReference type="EMBL" id="SRMA01027217">
    <property type="protein sequence ID" value="TRY57956.1"/>
    <property type="molecule type" value="Genomic_DNA"/>
</dbReference>
<accession>A0A553MXM8</accession>
<evidence type="ECO:0000256" key="1">
    <source>
        <dbReference type="SAM" id="Phobius"/>
    </source>
</evidence>
<keyword evidence="3" id="KW-1185">Reference proteome</keyword>
<evidence type="ECO:0000313" key="2">
    <source>
        <dbReference type="EMBL" id="TRY57956.1"/>
    </source>
</evidence>
<gene>
    <name evidence="2" type="ORF">DNTS_030949</name>
</gene>
<dbReference type="Proteomes" id="UP000316079">
    <property type="component" value="Unassembled WGS sequence"/>
</dbReference>
<feature type="transmembrane region" description="Helical" evidence="1">
    <location>
        <begin position="6"/>
        <end position="26"/>
    </location>
</feature>
<dbReference type="AlphaFoldDB" id="A0A553MXM8"/>
<name>A0A553MXM8_9TELE</name>
<protein>
    <submittedName>
        <fullName evidence="2">Uncharacterized protein</fullName>
    </submittedName>
</protein>
<keyword evidence="1" id="KW-0472">Membrane</keyword>